<accession>A0A6C2UN91</accession>
<evidence type="ECO:0000313" key="2">
    <source>
        <dbReference type="EMBL" id="VGO21648.1"/>
    </source>
</evidence>
<keyword evidence="3" id="KW-1185">Reference proteome</keyword>
<dbReference type="AlphaFoldDB" id="A0A6C2UN91"/>
<organism evidence="2 3">
    <name type="scientific">Pontiella sulfatireligans</name>
    <dbReference type="NCBI Taxonomy" id="2750658"/>
    <lineage>
        <taxon>Bacteria</taxon>
        <taxon>Pseudomonadati</taxon>
        <taxon>Kiritimatiellota</taxon>
        <taxon>Kiritimatiellia</taxon>
        <taxon>Kiritimatiellales</taxon>
        <taxon>Pontiellaceae</taxon>
        <taxon>Pontiella</taxon>
    </lineage>
</organism>
<evidence type="ECO:0000313" key="3">
    <source>
        <dbReference type="Proteomes" id="UP000346198"/>
    </source>
</evidence>
<keyword evidence="1" id="KW-0812">Transmembrane</keyword>
<sequence>MEQIKDILEIIYFISAPIITIIAAIGLWQIKVSKDHTRISAKRDALSLAAQQCDHYLRNIIPLHNSLDKAILANEVTFMKKAKVTFKGESIRIQYDDTEVITEECMKISSEMLPVLNALESFSVFFTAGAADERVAFSCVGKTFCSSVQDLLPEIMLHRDSGYWKHITALFFLWKPRLDEEMLLKEKEQIDKKLKSINGKFITPTGTIKQ</sequence>
<dbReference type="RefSeq" id="WP_136063090.1">
    <property type="nucleotide sequence ID" value="NZ_CAAHFH010000002.1"/>
</dbReference>
<dbReference type="Proteomes" id="UP000346198">
    <property type="component" value="Unassembled WGS sequence"/>
</dbReference>
<proteinExistence type="predicted"/>
<protein>
    <submittedName>
        <fullName evidence="2">Uncharacterized protein</fullName>
    </submittedName>
</protein>
<dbReference type="EMBL" id="CAAHFH010000002">
    <property type="protein sequence ID" value="VGO21648.1"/>
    <property type="molecule type" value="Genomic_DNA"/>
</dbReference>
<gene>
    <name evidence="2" type="ORF">SCARR_03722</name>
</gene>
<reference evidence="2 3" key="1">
    <citation type="submission" date="2019-04" db="EMBL/GenBank/DDBJ databases">
        <authorList>
            <person name="Van Vliet M D."/>
        </authorList>
    </citation>
    <scope>NUCLEOTIDE SEQUENCE [LARGE SCALE GENOMIC DNA]</scope>
    <source>
        <strain evidence="2 3">F21</strain>
    </source>
</reference>
<keyword evidence="1" id="KW-1133">Transmembrane helix</keyword>
<evidence type="ECO:0000256" key="1">
    <source>
        <dbReference type="SAM" id="Phobius"/>
    </source>
</evidence>
<name>A0A6C2UN91_9BACT</name>
<keyword evidence="1" id="KW-0472">Membrane</keyword>
<feature type="transmembrane region" description="Helical" evidence="1">
    <location>
        <begin position="7"/>
        <end position="28"/>
    </location>
</feature>